<gene>
    <name evidence="9" type="ORF">BHW43_07020</name>
</gene>
<dbReference type="Proteomes" id="UP000186777">
    <property type="component" value="Unassembled WGS sequence"/>
</dbReference>
<dbReference type="AlphaFoldDB" id="A0A1Q6R4K8"/>
<dbReference type="SUPFAM" id="SSF103481">
    <property type="entry name" value="Multidrug resistance efflux transporter EmrE"/>
    <property type="match status" value="2"/>
</dbReference>
<dbReference type="PANTHER" id="PTHR42920:SF5">
    <property type="entry name" value="EAMA DOMAIN-CONTAINING PROTEIN"/>
    <property type="match status" value="1"/>
</dbReference>
<reference evidence="9 10" key="1">
    <citation type="journal article" date="2016" name="Nat. Biotechnol.">
        <title>Measurement of bacterial replication rates in microbial communities.</title>
        <authorList>
            <person name="Brown C.T."/>
            <person name="Olm M.R."/>
            <person name="Thomas B.C."/>
            <person name="Banfield J.F."/>
        </authorList>
    </citation>
    <scope>NUCLEOTIDE SEQUENCE [LARGE SCALE GENOMIC DNA]</scope>
    <source>
        <strain evidence="9">46_33</strain>
    </source>
</reference>
<feature type="domain" description="EamA" evidence="8">
    <location>
        <begin position="165"/>
        <end position="297"/>
    </location>
</feature>
<sequence length="310" mass="33582">MNNSSANNHSTRGVLMLTLCAFIWGTAFIAQSVGGDYAEPLTFNCARSVLATVFLFGCCLLFDKAAGKRFTVLGSDDPIYKERLLKGGITCGLFLSLACFFQQFGIMYTTVGKSGFITALYIILVPVLSYIFYRRSVSMLQGLSVVVAAVGMYFICINEGFSINKGDLYTLICAFCFAAQIIAIENIIKNLDGVRLSLIQFMTCTVVNGVLMFIFETPSMNNIIAGWAPIAYAGIMSSGVAYTLQIVGQKHVSSLVACMLMSLESAFALVSGWLILGQAMSSREIFGCALVFAAITLAQLPEEILGLKKR</sequence>
<feature type="transmembrane region" description="Helical" evidence="7">
    <location>
        <begin position="168"/>
        <end position="184"/>
    </location>
</feature>
<evidence type="ECO:0000259" key="8">
    <source>
        <dbReference type="Pfam" id="PF00892"/>
    </source>
</evidence>
<evidence type="ECO:0000256" key="7">
    <source>
        <dbReference type="SAM" id="Phobius"/>
    </source>
</evidence>
<feature type="transmembrane region" description="Helical" evidence="7">
    <location>
        <begin position="114"/>
        <end position="133"/>
    </location>
</feature>
<dbReference type="Pfam" id="PF00892">
    <property type="entry name" value="EamA"/>
    <property type="match status" value="2"/>
</dbReference>
<organism evidence="9 10">
    <name type="scientific">Phascolarctobacterium succinatutens</name>
    <dbReference type="NCBI Taxonomy" id="626940"/>
    <lineage>
        <taxon>Bacteria</taxon>
        <taxon>Bacillati</taxon>
        <taxon>Bacillota</taxon>
        <taxon>Negativicutes</taxon>
        <taxon>Acidaminococcales</taxon>
        <taxon>Acidaminococcaceae</taxon>
        <taxon>Phascolarctobacterium</taxon>
    </lineage>
</organism>
<feature type="transmembrane region" description="Helical" evidence="7">
    <location>
        <begin position="254"/>
        <end position="276"/>
    </location>
</feature>
<evidence type="ECO:0000256" key="3">
    <source>
        <dbReference type="ARBA" id="ARBA00022475"/>
    </source>
</evidence>
<dbReference type="InterPro" id="IPR051258">
    <property type="entry name" value="Diverse_Substrate_Transporter"/>
</dbReference>
<evidence type="ECO:0000256" key="5">
    <source>
        <dbReference type="ARBA" id="ARBA00022989"/>
    </source>
</evidence>
<name>A0A1Q6R4K8_9FIRM</name>
<feature type="transmembrane region" description="Helical" evidence="7">
    <location>
        <begin position="140"/>
        <end position="162"/>
    </location>
</feature>
<dbReference type="EMBL" id="MNTG01000031">
    <property type="protein sequence ID" value="OLA37311.1"/>
    <property type="molecule type" value="Genomic_DNA"/>
</dbReference>
<evidence type="ECO:0000256" key="1">
    <source>
        <dbReference type="ARBA" id="ARBA00004651"/>
    </source>
</evidence>
<dbReference type="STRING" id="626940.BHW43_07020"/>
<feature type="transmembrane region" description="Helical" evidence="7">
    <location>
        <begin position="227"/>
        <end position="247"/>
    </location>
</feature>
<keyword evidence="4 7" id="KW-0812">Transmembrane</keyword>
<comment type="caution">
    <text evidence="9">The sequence shown here is derived from an EMBL/GenBank/DDBJ whole genome shotgun (WGS) entry which is preliminary data.</text>
</comment>
<feature type="transmembrane region" description="Helical" evidence="7">
    <location>
        <begin position="196"/>
        <end position="215"/>
    </location>
</feature>
<evidence type="ECO:0000256" key="2">
    <source>
        <dbReference type="ARBA" id="ARBA00007362"/>
    </source>
</evidence>
<comment type="subcellular location">
    <subcellularLocation>
        <location evidence="1">Cell membrane</location>
        <topology evidence="1">Multi-pass membrane protein</topology>
    </subcellularLocation>
</comment>
<evidence type="ECO:0000313" key="10">
    <source>
        <dbReference type="Proteomes" id="UP000186777"/>
    </source>
</evidence>
<dbReference type="PANTHER" id="PTHR42920">
    <property type="entry name" value="OS03G0707200 PROTEIN-RELATED"/>
    <property type="match status" value="1"/>
</dbReference>
<feature type="transmembrane region" description="Helical" evidence="7">
    <location>
        <begin position="41"/>
        <end position="63"/>
    </location>
</feature>
<evidence type="ECO:0000313" key="9">
    <source>
        <dbReference type="EMBL" id="OLA37311.1"/>
    </source>
</evidence>
<evidence type="ECO:0000256" key="4">
    <source>
        <dbReference type="ARBA" id="ARBA00022692"/>
    </source>
</evidence>
<evidence type="ECO:0000256" key="6">
    <source>
        <dbReference type="ARBA" id="ARBA00023136"/>
    </source>
</evidence>
<dbReference type="InterPro" id="IPR000620">
    <property type="entry name" value="EamA_dom"/>
</dbReference>
<dbReference type="RefSeq" id="WP_303680013.1">
    <property type="nucleotide sequence ID" value="NZ_JAXJBD010000001.1"/>
</dbReference>
<keyword evidence="6 7" id="KW-0472">Membrane</keyword>
<feature type="transmembrane region" description="Helical" evidence="7">
    <location>
        <begin position="84"/>
        <end position="108"/>
    </location>
</feature>
<keyword evidence="5 7" id="KW-1133">Transmembrane helix</keyword>
<feature type="transmembrane region" description="Helical" evidence="7">
    <location>
        <begin position="12"/>
        <end position="29"/>
    </location>
</feature>
<protein>
    <submittedName>
        <fullName evidence="9">EamA family transporter</fullName>
    </submittedName>
</protein>
<comment type="similarity">
    <text evidence="2">Belongs to the EamA transporter family.</text>
</comment>
<feature type="transmembrane region" description="Helical" evidence="7">
    <location>
        <begin position="282"/>
        <end position="300"/>
    </location>
</feature>
<keyword evidence="3" id="KW-1003">Cell membrane</keyword>
<dbReference type="GO" id="GO:0005886">
    <property type="term" value="C:plasma membrane"/>
    <property type="evidence" value="ECO:0007669"/>
    <property type="project" value="UniProtKB-SubCell"/>
</dbReference>
<feature type="domain" description="EamA" evidence="8">
    <location>
        <begin position="12"/>
        <end position="155"/>
    </location>
</feature>
<accession>A0A1Q6R4K8</accession>
<proteinExistence type="inferred from homology"/>
<dbReference type="InterPro" id="IPR037185">
    <property type="entry name" value="EmrE-like"/>
</dbReference>